<dbReference type="PROSITE" id="PS50405">
    <property type="entry name" value="GST_CTER"/>
    <property type="match status" value="1"/>
</dbReference>
<dbReference type="InterPro" id="IPR036282">
    <property type="entry name" value="Glutathione-S-Trfase_C_sf"/>
</dbReference>
<dbReference type="RefSeq" id="WP_347162403.1">
    <property type="nucleotide sequence ID" value="NZ_JBDLOB010000001.1"/>
</dbReference>
<proteinExistence type="predicted"/>
<keyword evidence="3" id="KW-1185">Reference proteome</keyword>
<dbReference type="InterPro" id="IPR004046">
    <property type="entry name" value="GST_C"/>
</dbReference>
<dbReference type="PANTHER" id="PTHR44051:SF8">
    <property type="entry name" value="GLUTATHIONE S-TRANSFERASE GSTA"/>
    <property type="match status" value="1"/>
</dbReference>
<dbReference type="PANTHER" id="PTHR44051">
    <property type="entry name" value="GLUTATHIONE S-TRANSFERASE-RELATED"/>
    <property type="match status" value="1"/>
</dbReference>
<dbReference type="Pfam" id="PF00043">
    <property type="entry name" value="GST_C"/>
    <property type="match status" value="1"/>
</dbReference>
<dbReference type="Gene3D" id="1.20.1050.10">
    <property type="match status" value="1"/>
</dbReference>
<sequence>MFAKMDARLKDHDWLVGDAFSLADIAWIPQLVVLGRAGYPFAQYAHFERWKNTIMARPSFKQAITD</sequence>
<protein>
    <submittedName>
        <fullName evidence="2">Glutathione binding-like protein</fullName>
    </submittedName>
</protein>
<feature type="domain" description="GST C-terminal" evidence="1">
    <location>
        <begin position="1"/>
        <end position="66"/>
    </location>
</feature>
<gene>
    <name evidence="2" type="ORF">ABFV72_03050</name>
</gene>
<evidence type="ECO:0000313" key="3">
    <source>
        <dbReference type="Proteomes" id="UP001414441"/>
    </source>
</evidence>
<name>A0ABV0D2V6_9GAMM</name>
<accession>A0ABV0D2V6</accession>
<reference evidence="2 3" key="1">
    <citation type="submission" date="2024-05" db="EMBL/GenBank/DDBJ databases">
        <title>Genome sequencing of Marine Estuary Bacteria, Pseudoalteromonas distincta strain FA, Psychrobacter proteolyticus strain EA, and Shewanella baltica strain CA.</title>
        <authorList>
            <person name="Dieffenbach S.A."/>
            <person name="Maclea K.S."/>
        </authorList>
    </citation>
    <scope>NUCLEOTIDE SEQUENCE [LARGE SCALE GENOMIC DNA]</scope>
    <source>
        <strain evidence="2 3">EA</strain>
    </source>
</reference>
<dbReference type="InterPro" id="IPR010987">
    <property type="entry name" value="Glutathione-S-Trfase_C-like"/>
</dbReference>
<organism evidence="2 3">
    <name type="scientific">Psychrobacter proteolyticus</name>
    <dbReference type="NCBI Taxonomy" id="147825"/>
    <lineage>
        <taxon>Bacteria</taxon>
        <taxon>Pseudomonadati</taxon>
        <taxon>Pseudomonadota</taxon>
        <taxon>Gammaproteobacteria</taxon>
        <taxon>Moraxellales</taxon>
        <taxon>Moraxellaceae</taxon>
        <taxon>Psychrobacter</taxon>
    </lineage>
</organism>
<dbReference type="SUPFAM" id="SSF47616">
    <property type="entry name" value="GST C-terminal domain-like"/>
    <property type="match status" value="1"/>
</dbReference>
<dbReference type="Proteomes" id="UP001414441">
    <property type="component" value="Unassembled WGS sequence"/>
</dbReference>
<evidence type="ECO:0000313" key="2">
    <source>
        <dbReference type="EMBL" id="MEN8624985.1"/>
    </source>
</evidence>
<comment type="caution">
    <text evidence="2">The sequence shown here is derived from an EMBL/GenBank/DDBJ whole genome shotgun (WGS) entry which is preliminary data.</text>
</comment>
<dbReference type="EMBL" id="JBDLOB010000001">
    <property type="protein sequence ID" value="MEN8624985.1"/>
    <property type="molecule type" value="Genomic_DNA"/>
</dbReference>
<evidence type="ECO:0000259" key="1">
    <source>
        <dbReference type="PROSITE" id="PS50405"/>
    </source>
</evidence>